<dbReference type="SUPFAM" id="SSF46894">
    <property type="entry name" value="C-terminal effector domain of the bipartite response regulators"/>
    <property type="match status" value="1"/>
</dbReference>
<evidence type="ECO:0000256" key="3">
    <source>
        <dbReference type="ARBA" id="ARBA00023163"/>
    </source>
</evidence>
<gene>
    <name evidence="5" type="ORF">BKA10_002642</name>
</gene>
<feature type="domain" description="HTH luxR-type" evidence="4">
    <location>
        <begin position="743"/>
        <end position="808"/>
    </location>
</feature>
<dbReference type="PANTHER" id="PTHR44688:SF16">
    <property type="entry name" value="DNA-BINDING TRANSCRIPTIONAL ACTIVATOR DEVR_DOSR"/>
    <property type="match status" value="1"/>
</dbReference>
<dbReference type="Proteomes" id="UP000549113">
    <property type="component" value="Unassembled WGS sequence"/>
</dbReference>
<dbReference type="Gene3D" id="1.10.10.10">
    <property type="entry name" value="Winged helix-like DNA-binding domain superfamily/Winged helix DNA-binding domain"/>
    <property type="match status" value="1"/>
</dbReference>
<name>A0AA40SR47_9MICO</name>
<protein>
    <submittedName>
        <fullName evidence="5">DNA-binding CsgD family transcriptional regulator</fullName>
    </submittedName>
</protein>
<dbReference type="GO" id="GO:0003677">
    <property type="term" value="F:DNA binding"/>
    <property type="evidence" value="ECO:0007669"/>
    <property type="project" value="UniProtKB-KW"/>
</dbReference>
<dbReference type="PANTHER" id="PTHR44688">
    <property type="entry name" value="DNA-BINDING TRANSCRIPTIONAL ACTIVATOR DEVR_DOSR"/>
    <property type="match status" value="1"/>
</dbReference>
<evidence type="ECO:0000313" key="6">
    <source>
        <dbReference type="Proteomes" id="UP000549113"/>
    </source>
</evidence>
<dbReference type="CDD" id="cd06170">
    <property type="entry name" value="LuxR_C_like"/>
    <property type="match status" value="1"/>
</dbReference>
<dbReference type="RefSeq" id="WP_183500342.1">
    <property type="nucleotide sequence ID" value="NZ_BAABCO010000004.1"/>
</dbReference>
<dbReference type="PROSITE" id="PS50043">
    <property type="entry name" value="HTH_LUXR_2"/>
    <property type="match status" value="1"/>
</dbReference>
<evidence type="ECO:0000259" key="4">
    <source>
        <dbReference type="PROSITE" id="PS50043"/>
    </source>
</evidence>
<sequence>MTGEAEAAPFADLLRAAADGHGATVDLDDAAQRDALVAEAATGADVIALGPVVPHTSVLARLLDELSAASLHVVSEAVDGVLRRHLVDALRTRSTARPTIVVVSADDASGSARVEFDRLRGETAELPVVWAIDHIGGDVVRAEAERPRSSEPAGPSSTPIEQTILEVAGLSPIALLPDEVAELTGVSRDDVIATQAASPRLAGVAHGAVLVTGDAAGSRATPPPATVRRAIAHDILAVLDRRGVAADLLAELALAASTPDDPLAVRVLADASQALHDADPDTAARYGLAAADLITGPRPQLTDLTWRLLPLLWQTSRSADARELIARVFSEDGRSDAEARALWWLARLEGSAEDAVRHTTHALTLPGVSEATQVKLLAVHLRLLSTLGRRDEVDALLPQAISRAARLGDDESRSRLVACDSIRRFYRGDYSASRALAEEAVASWRRSGAPTAEWMPEMIWAPHVELQLGDAATALQQLDDLLVDLEGRSQAAARRFVHAERSLVLLDLGRLDEAWDEAVLATTLAERFWALPPGASDRLQAIALSVRLKVALHRGAAAELHELREPLAADTPPQSEARARLEWWRFLLDEAESRVGASANPDALDPVSWLDPADDILIARALLRSGLTDALARIATWTAHRAAISRGHPLARTVADHVAGLTSRDAAQLTQVADDWARSKRPLLAAAARADAGILLIETGERSGLELVESAHDDFSRFGAHRDAWLLRRVLRGHGVAVGGASDAHPADGLTPTERRVLDRAVLGSTAPRIAEELSISPHTVTTHIRHIYAKLGLSSRADLMAWAGREGR</sequence>
<evidence type="ECO:0000256" key="2">
    <source>
        <dbReference type="ARBA" id="ARBA00023125"/>
    </source>
</evidence>
<dbReference type="GO" id="GO:0006355">
    <property type="term" value="P:regulation of DNA-templated transcription"/>
    <property type="evidence" value="ECO:0007669"/>
    <property type="project" value="InterPro"/>
</dbReference>
<evidence type="ECO:0000256" key="1">
    <source>
        <dbReference type="ARBA" id="ARBA00023015"/>
    </source>
</evidence>
<dbReference type="PROSITE" id="PS00622">
    <property type="entry name" value="HTH_LUXR_1"/>
    <property type="match status" value="1"/>
</dbReference>
<proteinExistence type="predicted"/>
<evidence type="ECO:0000313" key="5">
    <source>
        <dbReference type="EMBL" id="MBB4140848.1"/>
    </source>
</evidence>
<organism evidence="5 6">
    <name type="scientific">Microbacterium invictum</name>
    <dbReference type="NCBI Taxonomy" id="515415"/>
    <lineage>
        <taxon>Bacteria</taxon>
        <taxon>Bacillati</taxon>
        <taxon>Actinomycetota</taxon>
        <taxon>Actinomycetes</taxon>
        <taxon>Micrococcales</taxon>
        <taxon>Microbacteriaceae</taxon>
        <taxon>Microbacterium</taxon>
    </lineage>
</organism>
<keyword evidence="1" id="KW-0805">Transcription regulation</keyword>
<dbReference type="PRINTS" id="PR00038">
    <property type="entry name" value="HTHLUXR"/>
</dbReference>
<keyword evidence="3" id="KW-0804">Transcription</keyword>
<dbReference type="EMBL" id="JACIFH010000001">
    <property type="protein sequence ID" value="MBB4140848.1"/>
    <property type="molecule type" value="Genomic_DNA"/>
</dbReference>
<keyword evidence="6" id="KW-1185">Reference proteome</keyword>
<accession>A0AA40SR47</accession>
<reference evidence="5 6" key="1">
    <citation type="submission" date="2020-08" db="EMBL/GenBank/DDBJ databases">
        <title>Sequencing the genomes of 1000 actinobacteria strains.</title>
        <authorList>
            <person name="Klenk H.-P."/>
        </authorList>
    </citation>
    <scope>NUCLEOTIDE SEQUENCE [LARGE SCALE GENOMIC DNA]</scope>
    <source>
        <strain evidence="5 6">DSM 19600</strain>
    </source>
</reference>
<dbReference type="InterPro" id="IPR000792">
    <property type="entry name" value="Tscrpt_reg_LuxR_C"/>
</dbReference>
<dbReference type="SMART" id="SM00421">
    <property type="entry name" value="HTH_LUXR"/>
    <property type="match status" value="1"/>
</dbReference>
<keyword evidence="2 5" id="KW-0238">DNA-binding</keyword>
<comment type="caution">
    <text evidence="5">The sequence shown here is derived from an EMBL/GenBank/DDBJ whole genome shotgun (WGS) entry which is preliminary data.</text>
</comment>
<dbReference type="InterPro" id="IPR036388">
    <property type="entry name" value="WH-like_DNA-bd_sf"/>
</dbReference>
<dbReference type="AlphaFoldDB" id="A0AA40SR47"/>
<dbReference type="Pfam" id="PF00196">
    <property type="entry name" value="GerE"/>
    <property type="match status" value="1"/>
</dbReference>
<dbReference type="InterPro" id="IPR016032">
    <property type="entry name" value="Sig_transdc_resp-reg_C-effctor"/>
</dbReference>